<dbReference type="SMR" id="A0AB36TND1"/>
<dbReference type="PANTHER" id="PTHR39190:SF1">
    <property type="entry name" value="FLAGELLAR ASSEMBLY FACTOR FLIW"/>
    <property type="match status" value="1"/>
</dbReference>
<keyword evidence="3 5" id="KW-0810">Translation regulation</keyword>
<evidence type="ECO:0000256" key="3">
    <source>
        <dbReference type="ARBA" id="ARBA00022845"/>
    </source>
</evidence>
<keyword evidence="6" id="KW-0969">Cilium</keyword>
<evidence type="ECO:0000256" key="2">
    <source>
        <dbReference type="ARBA" id="ARBA00022795"/>
    </source>
</evidence>
<dbReference type="HAMAP" id="MF_01185">
    <property type="entry name" value="FliW"/>
    <property type="match status" value="1"/>
</dbReference>
<dbReference type="PANTHER" id="PTHR39190">
    <property type="entry name" value="FLAGELLAR ASSEMBLY FACTOR FLIW"/>
    <property type="match status" value="1"/>
</dbReference>
<dbReference type="GeneID" id="35805597"/>
<evidence type="ECO:0000256" key="4">
    <source>
        <dbReference type="ARBA" id="ARBA00023186"/>
    </source>
</evidence>
<evidence type="ECO:0000313" key="7">
    <source>
        <dbReference type="Proteomes" id="UP000223596"/>
    </source>
</evidence>
<gene>
    <name evidence="5" type="primary">fliW</name>
    <name evidence="6" type="ORF">M972_113038</name>
</gene>
<keyword evidence="6" id="KW-0282">Flagellum</keyword>
<dbReference type="InterPro" id="IPR024046">
    <property type="entry name" value="Flagellar_assmbl_FliW_dom_sf"/>
</dbReference>
<dbReference type="RefSeq" id="WP_003513575.1">
    <property type="nucleotide sequence ID" value="NZ_CP013828.1"/>
</dbReference>
<comment type="subunit">
    <text evidence="5">Interacts with translational regulator CsrA and flagellin(s).</text>
</comment>
<reference evidence="6 7" key="1">
    <citation type="submission" date="2017-09" db="EMBL/GenBank/DDBJ databases">
        <title>Evaluation of Pacific Biosciences Sequencing Technology to Finishing C. thermocellum Genome Sequences.</title>
        <authorList>
            <person name="Brown S."/>
        </authorList>
    </citation>
    <scope>NUCLEOTIDE SEQUENCE [LARGE SCALE GENOMIC DNA]</scope>
    <source>
        <strain evidence="6 7">AD2</strain>
    </source>
</reference>
<dbReference type="GO" id="GO:0044780">
    <property type="term" value="P:bacterial-type flagellum assembly"/>
    <property type="evidence" value="ECO:0007669"/>
    <property type="project" value="UniProtKB-UniRule"/>
</dbReference>
<dbReference type="InterPro" id="IPR003775">
    <property type="entry name" value="Flagellar_assembly_factor_FliW"/>
</dbReference>
<dbReference type="EMBL" id="PDBW01000001">
    <property type="protein sequence ID" value="PFH04210.1"/>
    <property type="molecule type" value="Genomic_DNA"/>
</dbReference>
<protein>
    <recommendedName>
        <fullName evidence="5">Flagellar assembly factor FliW</fullName>
    </recommendedName>
</protein>
<keyword evidence="6" id="KW-0966">Cell projection</keyword>
<accession>A0AB36TND1</accession>
<comment type="function">
    <text evidence="5">Acts as an anti-CsrA protein, binds CsrA and prevents it from repressing translation of its target genes, one of which is flagellin. Binds to flagellin and participates in the assembly of the flagellum.</text>
</comment>
<sequence>MLLKTKHFGEINIDESKIIEFKDGIPGFENLKRYVVLYDGDKNSPFRWLQNVDDGELAFAVVNPFMVVKDYDFEIPDEAVESLGIESILDVMVLSIVVVPEDISKMTMNLKAPVIINTKNNKGMQVVLDTDRYSVRHYIIEELRRQEVNVGAGSDEKEK</sequence>
<dbReference type="Gene3D" id="2.30.290.10">
    <property type="entry name" value="BH3618-like"/>
    <property type="match status" value="1"/>
</dbReference>
<evidence type="ECO:0000256" key="1">
    <source>
        <dbReference type="ARBA" id="ARBA00022490"/>
    </source>
</evidence>
<dbReference type="GO" id="GO:0006417">
    <property type="term" value="P:regulation of translation"/>
    <property type="evidence" value="ECO:0007669"/>
    <property type="project" value="UniProtKB-KW"/>
</dbReference>
<keyword evidence="2 5" id="KW-1005">Bacterial flagellum biogenesis</keyword>
<evidence type="ECO:0000313" key="6">
    <source>
        <dbReference type="EMBL" id="PFH04210.1"/>
    </source>
</evidence>
<dbReference type="SUPFAM" id="SSF141457">
    <property type="entry name" value="BH3618-like"/>
    <property type="match status" value="1"/>
</dbReference>
<comment type="similarity">
    <text evidence="5">Belongs to the FliW family.</text>
</comment>
<proteinExistence type="inferred from homology"/>
<dbReference type="Proteomes" id="UP000223596">
    <property type="component" value="Unassembled WGS sequence"/>
</dbReference>
<comment type="subcellular location">
    <subcellularLocation>
        <location evidence="5">Cytoplasm</location>
    </subcellularLocation>
</comment>
<keyword evidence="4 5" id="KW-0143">Chaperone</keyword>
<comment type="caution">
    <text evidence="6">The sequence shown here is derived from an EMBL/GenBank/DDBJ whole genome shotgun (WGS) entry which is preliminary data.</text>
</comment>
<organism evidence="6 7">
    <name type="scientific">Acetivibrio thermocellus AD2</name>
    <dbReference type="NCBI Taxonomy" id="1138384"/>
    <lineage>
        <taxon>Bacteria</taxon>
        <taxon>Bacillati</taxon>
        <taxon>Bacillota</taxon>
        <taxon>Clostridia</taxon>
        <taxon>Eubacteriales</taxon>
        <taxon>Oscillospiraceae</taxon>
        <taxon>Acetivibrio</taxon>
    </lineage>
</organism>
<dbReference type="NCBIfam" id="NF009793">
    <property type="entry name" value="PRK13285.1-1"/>
    <property type="match status" value="1"/>
</dbReference>
<dbReference type="GO" id="GO:0005737">
    <property type="term" value="C:cytoplasm"/>
    <property type="evidence" value="ECO:0007669"/>
    <property type="project" value="UniProtKB-SubCell"/>
</dbReference>
<dbReference type="NCBIfam" id="NF009798">
    <property type="entry name" value="PRK13285.2-1"/>
    <property type="match status" value="1"/>
</dbReference>
<dbReference type="Pfam" id="PF02623">
    <property type="entry name" value="FliW"/>
    <property type="match status" value="1"/>
</dbReference>
<name>A0AB36TND1_ACETH</name>
<evidence type="ECO:0000256" key="5">
    <source>
        <dbReference type="HAMAP-Rule" id="MF_01185"/>
    </source>
</evidence>
<dbReference type="AlphaFoldDB" id="A0AB36TND1"/>
<keyword evidence="1 5" id="KW-0963">Cytoplasm</keyword>